<protein>
    <submittedName>
        <fullName evidence="2">DUF2511 domain-containing protein</fullName>
    </submittedName>
</protein>
<dbReference type="EMBL" id="CP132508">
    <property type="protein sequence ID" value="WPD17984.1"/>
    <property type="molecule type" value="Genomic_DNA"/>
</dbReference>
<dbReference type="Pfam" id="PF10709">
    <property type="entry name" value="DUF2511"/>
    <property type="match status" value="1"/>
</dbReference>
<dbReference type="RefSeq" id="WP_318749912.1">
    <property type="nucleotide sequence ID" value="NZ_CP132508.1"/>
</dbReference>
<reference evidence="2 3" key="1">
    <citation type="submission" date="2023-08" db="EMBL/GenBank/DDBJ databases">
        <title>Genome sequence of Thermaerobacter compostii strain Ins1, a spore-forming filamentous bacterium isolated from a deep geothermal reservoir.</title>
        <authorList>
            <person name="Bregnard D."/>
            <person name="Gonzalez D."/>
            <person name="Junier P."/>
        </authorList>
    </citation>
    <scope>NUCLEOTIDE SEQUENCE [LARGE SCALE GENOMIC DNA]</scope>
    <source>
        <strain evidence="2 3">Ins1</strain>
    </source>
</reference>
<evidence type="ECO:0000256" key="1">
    <source>
        <dbReference type="SAM" id="MobiDB-lite"/>
    </source>
</evidence>
<evidence type="ECO:0000313" key="2">
    <source>
        <dbReference type="EMBL" id="WPD17984.1"/>
    </source>
</evidence>
<evidence type="ECO:0000313" key="3">
    <source>
        <dbReference type="Proteomes" id="UP001304683"/>
    </source>
</evidence>
<feature type="region of interest" description="Disordered" evidence="1">
    <location>
        <begin position="34"/>
        <end position="70"/>
    </location>
</feature>
<dbReference type="InterPro" id="IPR019648">
    <property type="entry name" value="YebY"/>
</dbReference>
<dbReference type="Proteomes" id="UP001304683">
    <property type="component" value="Chromosome"/>
</dbReference>
<name>A0ABZ0QKE5_9FIRM</name>
<keyword evidence="3" id="KW-1185">Reference proteome</keyword>
<feature type="compositionally biased region" description="Polar residues" evidence="1">
    <location>
        <begin position="34"/>
        <end position="57"/>
    </location>
</feature>
<sequence length="143" mass="14984">MGVIPLLAMKSRNVLAALGVLVLFLLAGCSGDPSTGNATQTTTPANQEPGQNETASSSHDEALGTRISAEDLGEEWPLTVDSGYLRCDQQAVIFHHDGVDYAVNGTAKSRGLPPIDPIWADGDIAGTKKDIGPLIQRGLTLCE</sequence>
<gene>
    <name evidence="2" type="ORF">Q5761_06175</name>
</gene>
<accession>A0ABZ0QKE5</accession>
<organism evidence="2 3">
    <name type="scientific">Thermaerobacter composti</name>
    <dbReference type="NCBI Taxonomy" id="554949"/>
    <lineage>
        <taxon>Bacteria</taxon>
        <taxon>Bacillati</taxon>
        <taxon>Bacillota</taxon>
        <taxon>Clostridia</taxon>
        <taxon>Eubacteriales</taxon>
        <taxon>Clostridiales Family XVII. Incertae Sedis</taxon>
        <taxon>Thermaerobacter</taxon>
    </lineage>
</organism>
<proteinExistence type="predicted"/>